<evidence type="ECO:0000259" key="2">
    <source>
        <dbReference type="Pfam" id="PF02463"/>
    </source>
</evidence>
<sequence>MSAQLRSVAIKNFKVHEDLSLEFGLGTTVLVGPNGAGKTSIAEAIAWCLWGAQGVQAKQQKRLIRYGAEKCRVEVVIALDGLDHLFVRELLQSGGSKAWVETATDTLADSSSGVQQYLESLGLDLEGFSVQYAAQKELDYFVFAIPSVRKKLVASLFRLEDLDGVIKAVRMVHADYAQQCLQAPTAEMVEGYATLTTDALDELDGLKVAAAAVEVDKTHQAAKVEELRAAFSGDAVRERTALEADVIRFADIVEECEMLAAGIVAPEVPDPQDLPSLEEIDTRLAEANEEARACVLGSTALSGQRDFLAENRDALDGGKCPLCLRGIRNKAAALEAVDAELGTLTDECAAAQVAAEEANRAAYDLAMEREQVVAELQAADRAESEAASATARKKELEEKRDRYKVKLAEVATALEQLPEVDDTAERDLRAEERQLDSTTQAHGLALGRVTVADRAVDEAAFKLDKAEKELRKADRLRVKRDTMETLTKALPDFRDSVMAASLGWVADRATRLLYGAAGRDWRLTVNEDLEFHINGNPLADFSTGQVDTVCVCLRIAIAEYLSKRIGFGNLMILDGVLDRIDEDNRDALGMLLGEINVDQVLVLSHFDIGILDGERIEIGKVEEVR</sequence>
<comment type="caution">
    <text evidence="3">The sequence shown here is derived from an EMBL/GenBank/DDBJ whole genome shotgun (WGS) entry which is preliminary data.</text>
</comment>
<dbReference type="InterPro" id="IPR027417">
    <property type="entry name" value="P-loop_NTPase"/>
</dbReference>
<keyword evidence="1" id="KW-0175">Coiled coil</keyword>
<name>A0A0F9VNS0_9ZZZZ</name>
<protein>
    <recommendedName>
        <fullName evidence="2">RecF/RecN/SMC N-terminal domain-containing protein</fullName>
    </recommendedName>
</protein>
<dbReference type="Pfam" id="PF02463">
    <property type="entry name" value="SMC_N"/>
    <property type="match status" value="1"/>
</dbReference>
<dbReference type="PANTHER" id="PTHR32114">
    <property type="entry name" value="ABC TRANSPORTER ABCH.3"/>
    <property type="match status" value="1"/>
</dbReference>
<dbReference type="InterPro" id="IPR003395">
    <property type="entry name" value="RecF/RecN/SMC_N"/>
</dbReference>
<dbReference type="PANTHER" id="PTHR32114:SF2">
    <property type="entry name" value="ABC TRANSPORTER ABCH.3"/>
    <property type="match status" value="1"/>
</dbReference>
<dbReference type="Gene3D" id="3.40.50.300">
    <property type="entry name" value="P-loop containing nucleotide triphosphate hydrolases"/>
    <property type="match status" value="2"/>
</dbReference>
<feature type="coiled-coil region" evidence="1">
    <location>
        <begin position="379"/>
        <end position="413"/>
    </location>
</feature>
<dbReference type="SUPFAM" id="SSF52540">
    <property type="entry name" value="P-loop containing nucleoside triphosphate hydrolases"/>
    <property type="match status" value="1"/>
</dbReference>
<reference evidence="3" key="1">
    <citation type="journal article" date="2015" name="Nature">
        <title>Complex archaea that bridge the gap between prokaryotes and eukaryotes.</title>
        <authorList>
            <person name="Spang A."/>
            <person name="Saw J.H."/>
            <person name="Jorgensen S.L."/>
            <person name="Zaremba-Niedzwiedzka K."/>
            <person name="Martijn J."/>
            <person name="Lind A.E."/>
            <person name="van Eijk R."/>
            <person name="Schleper C."/>
            <person name="Guy L."/>
            <person name="Ettema T.J."/>
        </authorList>
    </citation>
    <scope>NUCLEOTIDE SEQUENCE</scope>
</reference>
<feature type="domain" description="RecF/RecN/SMC N-terminal" evidence="2">
    <location>
        <begin position="5"/>
        <end position="605"/>
    </location>
</feature>
<evidence type="ECO:0000256" key="1">
    <source>
        <dbReference type="SAM" id="Coils"/>
    </source>
</evidence>
<proteinExistence type="predicted"/>
<gene>
    <name evidence="3" type="ORF">LCGC14_0461610</name>
</gene>
<accession>A0A0F9VNS0</accession>
<organism evidence="3">
    <name type="scientific">marine sediment metagenome</name>
    <dbReference type="NCBI Taxonomy" id="412755"/>
    <lineage>
        <taxon>unclassified sequences</taxon>
        <taxon>metagenomes</taxon>
        <taxon>ecological metagenomes</taxon>
    </lineage>
</organism>
<dbReference type="AlphaFoldDB" id="A0A0F9VNS0"/>
<dbReference type="EMBL" id="LAZR01000475">
    <property type="protein sequence ID" value="KKN67418.1"/>
    <property type="molecule type" value="Genomic_DNA"/>
</dbReference>
<evidence type="ECO:0000313" key="3">
    <source>
        <dbReference type="EMBL" id="KKN67418.1"/>
    </source>
</evidence>